<dbReference type="EC" id="5.2.1.8" evidence="3"/>
<feature type="chain" id="PRO_5037352971" description="Parvulin-like PPIase" evidence="9">
    <location>
        <begin position="24"/>
        <end position="286"/>
    </location>
</feature>
<reference evidence="11" key="1">
    <citation type="submission" date="2021-04" db="EMBL/GenBank/DDBJ databases">
        <title>Complete genome sequence for Sulfitobacter sp. strain JK7-1.</title>
        <authorList>
            <person name="Park S.-J."/>
        </authorList>
    </citation>
    <scope>NUCLEOTIDE SEQUENCE</scope>
    <source>
        <strain evidence="11">JK7-1</strain>
    </source>
</reference>
<dbReference type="Pfam" id="PF00639">
    <property type="entry name" value="Rotamase"/>
    <property type="match status" value="1"/>
</dbReference>
<evidence type="ECO:0000259" key="10">
    <source>
        <dbReference type="PROSITE" id="PS50198"/>
    </source>
</evidence>
<evidence type="ECO:0000256" key="1">
    <source>
        <dbReference type="ARBA" id="ARBA00000971"/>
    </source>
</evidence>
<dbReference type="SUPFAM" id="SSF54534">
    <property type="entry name" value="FKBP-like"/>
    <property type="match status" value="1"/>
</dbReference>
<dbReference type="InterPro" id="IPR027304">
    <property type="entry name" value="Trigger_fact/SurA_dom_sf"/>
</dbReference>
<evidence type="ECO:0000313" key="12">
    <source>
        <dbReference type="Proteomes" id="UP000683291"/>
    </source>
</evidence>
<evidence type="ECO:0000256" key="6">
    <source>
        <dbReference type="ARBA" id="ARBA00030642"/>
    </source>
</evidence>
<proteinExistence type="inferred from homology"/>
<dbReference type="PANTHER" id="PTHR47245:SF2">
    <property type="entry name" value="PEPTIDYL-PROLYL CIS-TRANS ISOMERASE HP_0175-RELATED"/>
    <property type="match status" value="1"/>
</dbReference>
<dbReference type="InterPro" id="IPR023058">
    <property type="entry name" value="PPIase_PpiC_CS"/>
</dbReference>
<dbReference type="Proteomes" id="UP000683291">
    <property type="component" value="Chromosome 1"/>
</dbReference>
<comment type="similarity">
    <text evidence="2">Belongs to the PpiC/parvulin rotamase family.</text>
</comment>
<keyword evidence="12" id="KW-1185">Reference proteome</keyword>
<evidence type="ECO:0000256" key="2">
    <source>
        <dbReference type="ARBA" id="ARBA00007656"/>
    </source>
</evidence>
<organism evidence="11 12">
    <name type="scientific">Sulfitobacter albidus</name>
    <dbReference type="NCBI Taxonomy" id="2829501"/>
    <lineage>
        <taxon>Bacteria</taxon>
        <taxon>Pseudomonadati</taxon>
        <taxon>Pseudomonadota</taxon>
        <taxon>Alphaproteobacteria</taxon>
        <taxon>Rhodobacterales</taxon>
        <taxon>Roseobacteraceae</taxon>
        <taxon>Sulfitobacter</taxon>
    </lineage>
</organism>
<evidence type="ECO:0000256" key="7">
    <source>
        <dbReference type="ARBA" id="ARBA00031484"/>
    </source>
</evidence>
<dbReference type="PANTHER" id="PTHR47245">
    <property type="entry name" value="PEPTIDYLPROLYL ISOMERASE"/>
    <property type="match status" value="1"/>
</dbReference>
<dbReference type="AlphaFoldDB" id="A0A975JD05"/>
<dbReference type="EMBL" id="CP073581">
    <property type="protein sequence ID" value="QUJ76222.1"/>
    <property type="molecule type" value="Genomic_DNA"/>
</dbReference>
<gene>
    <name evidence="11" type="ORF">KDD17_15155</name>
</gene>
<dbReference type="InterPro" id="IPR046357">
    <property type="entry name" value="PPIase_dom_sf"/>
</dbReference>
<evidence type="ECO:0000256" key="5">
    <source>
        <dbReference type="ARBA" id="ARBA00023110"/>
    </source>
</evidence>
<name>A0A975JD05_9RHOB</name>
<feature type="domain" description="PpiC" evidence="10">
    <location>
        <begin position="139"/>
        <end position="228"/>
    </location>
</feature>
<dbReference type="InterPro" id="IPR050245">
    <property type="entry name" value="PrsA_foldase"/>
</dbReference>
<dbReference type="RefSeq" id="WP_212704420.1">
    <property type="nucleotide sequence ID" value="NZ_CP073581.1"/>
</dbReference>
<protein>
    <recommendedName>
        <fullName evidence="4">Parvulin-like PPIase</fullName>
        <ecNumber evidence="3">5.2.1.8</ecNumber>
    </recommendedName>
    <alternativeName>
        <fullName evidence="6">Peptidyl-prolyl cis-trans isomerase plp</fullName>
    </alternativeName>
    <alternativeName>
        <fullName evidence="7">Rotamase plp</fullName>
    </alternativeName>
</protein>
<dbReference type="KEGG" id="sual:KDD17_15155"/>
<dbReference type="InterPro" id="IPR000297">
    <property type="entry name" value="PPIase_PpiC"/>
</dbReference>
<evidence type="ECO:0000313" key="11">
    <source>
        <dbReference type="EMBL" id="QUJ76222.1"/>
    </source>
</evidence>
<keyword evidence="5 8" id="KW-0697">Rotamase</keyword>
<dbReference type="GO" id="GO:0003755">
    <property type="term" value="F:peptidyl-prolyl cis-trans isomerase activity"/>
    <property type="evidence" value="ECO:0007669"/>
    <property type="project" value="UniProtKB-KW"/>
</dbReference>
<evidence type="ECO:0000256" key="8">
    <source>
        <dbReference type="PROSITE-ProRule" id="PRU00278"/>
    </source>
</evidence>
<comment type="catalytic activity">
    <reaction evidence="1">
        <text>[protein]-peptidylproline (omega=180) = [protein]-peptidylproline (omega=0)</text>
        <dbReference type="Rhea" id="RHEA:16237"/>
        <dbReference type="Rhea" id="RHEA-COMP:10747"/>
        <dbReference type="Rhea" id="RHEA-COMP:10748"/>
        <dbReference type="ChEBI" id="CHEBI:83833"/>
        <dbReference type="ChEBI" id="CHEBI:83834"/>
        <dbReference type="EC" id="5.2.1.8"/>
    </reaction>
</comment>
<dbReference type="PROSITE" id="PS01096">
    <property type="entry name" value="PPIC_PPIASE_1"/>
    <property type="match status" value="1"/>
</dbReference>
<keyword evidence="8 11" id="KW-0413">Isomerase</keyword>
<dbReference type="SUPFAM" id="SSF109998">
    <property type="entry name" value="Triger factor/SurA peptide-binding domain-like"/>
    <property type="match status" value="1"/>
</dbReference>
<keyword evidence="9" id="KW-0732">Signal</keyword>
<feature type="signal peptide" evidence="9">
    <location>
        <begin position="1"/>
        <end position="23"/>
    </location>
</feature>
<evidence type="ECO:0000256" key="9">
    <source>
        <dbReference type="SAM" id="SignalP"/>
    </source>
</evidence>
<evidence type="ECO:0000256" key="3">
    <source>
        <dbReference type="ARBA" id="ARBA00013194"/>
    </source>
</evidence>
<accession>A0A975JD05</accession>
<dbReference type="Gene3D" id="3.10.50.40">
    <property type="match status" value="1"/>
</dbReference>
<sequence length="286" mass="30669">MQKPLTFLAPFAVAISLALPVSAQDTANPSQDLSTVVATVNGTEITLGNMIVAWASLPPQYQDLPEDVLFQGILDQLVQQTALSQGFEGDLPARVELQLENERRSLIAGEAIEGIMEGALDEADVQAAYDAEYGEVAAEQEFNASHILVETEEEAIAVKEEIEGGAEFAAVAREKSTGPSGPNGGQLGWFGTGAMVPAFEEAVKALEVGAVSDPVQTQFGWHVITLNETRIKEAPALEQVREELELQIRQTRAQERIEEVTAAADVDTSGAETVDPAMIKQIDLLQ</sequence>
<dbReference type="PROSITE" id="PS50198">
    <property type="entry name" value="PPIC_PPIASE_2"/>
    <property type="match status" value="1"/>
</dbReference>
<evidence type="ECO:0000256" key="4">
    <source>
        <dbReference type="ARBA" id="ARBA00018370"/>
    </source>
</evidence>